<accession>G0UUS5</accession>
<organism evidence="2">
    <name type="scientific">Trypanosoma congolense (strain IL3000)</name>
    <dbReference type="NCBI Taxonomy" id="1068625"/>
    <lineage>
        <taxon>Eukaryota</taxon>
        <taxon>Discoba</taxon>
        <taxon>Euglenozoa</taxon>
        <taxon>Kinetoplastea</taxon>
        <taxon>Metakinetoplastina</taxon>
        <taxon>Trypanosomatida</taxon>
        <taxon>Trypanosomatidae</taxon>
        <taxon>Trypanosoma</taxon>
        <taxon>Nannomonas</taxon>
    </lineage>
</organism>
<dbReference type="EMBL" id="HE575322">
    <property type="protein sequence ID" value="CCC93139.1"/>
    <property type="molecule type" value="Genomic_DNA"/>
</dbReference>
<proteinExistence type="predicted"/>
<dbReference type="AlphaFoldDB" id="G0UUS5"/>
<sequence length="368" mass="41884">MRVVRRVQINAGHGNIYEFNLDIDSPDDPELSHLRRYYVVSSGLSASDAYCCLAAHLGDSSLCHPASPWLSLYRRVFGPVTHDQFLKIIRSVERGECGDYAFFTDEQSARLALLNFIRGASAETPRGVKAAAAFQYSPVGGGSPVTEATQLNTRCEPLPSRNTRATSMATDLLRQTEQFHDAQRLIQEGRTHRKEDVALLQEEVRSLKQRFHSVSQRGLVQNDFDALPRETECVMKENALLKHQYSNACMELGYWREECQALRRRLNEEGLRSEGVSAAATREQYKDLERRHQILLKEVDELSQEKRELEERLHHSAKEAARRNNELTLALQALNTLGRGLDNVQHKLPFLLQSEEHSRFAQQTLSLT</sequence>
<feature type="coiled-coil region" evidence="1">
    <location>
        <begin position="278"/>
        <end position="337"/>
    </location>
</feature>
<keyword evidence="1" id="KW-0175">Coiled coil</keyword>
<dbReference type="VEuPathDB" id="TriTrypDB:TcIL3000_9_5470"/>
<evidence type="ECO:0000256" key="1">
    <source>
        <dbReference type="SAM" id="Coils"/>
    </source>
</evidence>
<protein>
    <submittedName>
        <fullName evidence="2">Uncharacterized protein TCIL3000_9_5470</fullName>
    </submittedName>
</protein>
<reference evidence="2" key="1">
    <citation type="journal article" date="2012" name="Proc. Natl. Acad. Sci. U.S.A.">
        <title>Antigenic diversity is generated by distinct evolutionary mechanisms in African trypanosome species.</title>
        <authorList>
            <person name="Jackson A.P."/>
            <person name="Berry A."/>
            <person name="Aslett M."/>
            <person name="Allison H.C."/>
            <person name="Burton P."/>
            <person name="Vavrova-Anderson J."/>
            <person name="Brown R."/>
            <person name="Browne H."/>
            <person name="Corton N."/>
            <person name="Hauser H."/>
            <person name="Gamble J."/>
            <person name="Gilderthorp R."/>
            <person name="Marcello L."/>
            <person name="McQuillan J."/>
            <person name="Otto T.D."/>
            <person name="Quail M.A."/>
            <person name="Sanders M.J."/>
            <person name="van Tonder A."/>
            <person name="Ginger M.L."/>
            <person name="Field M.C."/>
            <person name="Barry J.D."/>
            <person name="Hertz-Fowler C."/>
            <person name="Berriman M."/>
        </authorList>
    </citation>
    <scope>NUCLEOTIDE SEQUENCE</scope>
    <source>
        <strain evidence="2">IL3000</strain>
    </source>
</reference>
<name>G0UUS5_TRYCI</name>
<gene>
    <name evidence="2" type="ORF">TCIL3000_9_5470</name>
</gene>
<evidence type="ECO:0000313" key="2">
    <source>
        <dbReference type="EMBL" id="CCC93139.1"/>
    </source>
</evidence>